<evidence type="ECO:0000256" key="1">
    <source>
        <dbReference type="ARBA" id="ARBA00022723"/>
    </source>
</evidence>
<dbReference type="InterPro" id="IPR015991">
    <property type="entry name" value="TatD/YcfH-like"/>
</dbReference>
<dbReference type="InterPro" id="IPR018228">
    <property type="entry name" value="DNase_TatD-rel_CS"/>
</dbReference>
<dbReference type="EMBL" id="CP071446">
    <property type="protein sequence ID" value="QTA38587.1"/>
    <property type="molecule type" value="Genomic_DNA"/>
</dbReference>
<gene>
    <name evidence="3" type="ORF">JYK00_03490</name>
</gene>
<dbReference type="RefSeq" id="WP_207567304.1">
    <property type="nucleotide sequence ID" value="NZ_CP071446.1"/>
</dbReference>
<dbReference type="PANTHER" id="PTHR46124">
    <property type="entry name" value="D-AMINOACYL-TRNA DEACYLASE"/>
    <property type="match status" value="1"/>
</dbReference>
<name>A0ABX7S7N1_9BACT</name>
<dbReference type="PROSITE" id="PS01090">
    <property type="entry name" value="TATD_2"/>
    <property type="match status" value="1"/>
</dbReference>
<dbReference type="Gene3D" id="3.20.20.140">
    <property type="entry name" value="Metal-dependent hydrolases"/>
    <property type="match status" value="1"/>
</dbReference>
<accession>A0ABX7S7N1</accession>
<keyword evidence="4" id="KW-1185">Reference proteome</keyword>
<protein>
    <submittedName>
        <fullName evidence="3">TatD family hydrolase</fullName>
    </submittedName>
</protein>
<keyword evidence="2 3" id="KW-0378">Hydrolase</keyword>
<dbReference type="CDD" id="cd01310">
    <property type="entry name" value="TatD_DNAse"/>
    <property type="match status" value="1"/>
</dbReference>
<organism evidence="3 4">
    <name type="scientific">Thermosipho ferrireducens</name>
    <dbReference type="NCBI Taxonomy" id="2571116"/>
    <lineage>
        <taxon>Bacteria</taxon>
        <taxon>Thermotogati</taxon>
        <taxon>Thermotogota</taxon>
        <taxon>Thermotogae</taxon>
        <taxon>Thermotogales</taxon>
        <taxon>Fervidobacteriaceae</taxon>
        <taxon>Thermosipho</taxon>
    </lineage>
</organism>
<dbReference type="InterPro" id="IPR001130">
    <property type="entry name" value="TatD-like"/>
</dbReference>
<dbReference type="GO" id="GO:0016787">
    <property type="term" value="F:hydrolase activity"/>
    <property type="evidence" value="ECO:0007669"/>
    <property type="project" value="UniProtKB-KW"/>
</dbReference>
<evidence type="ECO:0000313" key="3">
    <source>
        <dbReference type="EMBL" id="QTA38587.1"/>
    </source>
</evidence>
<dbReference type="Pfam" id="PF01026">
    <property type="entry name" value="TatD_DNase"/>
    <property type="match status" value="1"/>
</dbReference>
<evidence type="ECO:0000256" key="2">
    <source>
        <dbReference type="ARBA" id="ARBA00022801"/>
    </source>
</evidence>
<keyword evidence="1" id="KW-0479">Metal-binding</keyword>
<sequence length="254" mass="29004">MRLVDTHAHIHMPHFDNDRETIIQKFENDNMEFIINVGTDLDDSRICVELANKYKKIFASVGVHPHDSKDTDNEYLNRLKKLAVMPKVVAIGEIGLDYYRNFSPKEIQQKVFAEQLLLAKELNLPIIVHIREAFEDAYNILETIGIPEKGGVVHSFSGNTSWAIKFLKLGLLIGISGPVTYRRNHSLRETVQKIGENNILPETDCPYLPPQPVRGKRNEPVYVKYIFNQINDIIGRDVSEILIQNAVELFGVNI</sequence>
<dbReference type="SUPFAM" id="SSF51556">
    <property type="entry name" value="Metallo-dependent hydrolases"/>
    <property type="match status" value="1"/>
</dbReference>
<dbReference type="PIRSF" id="PIRSF005902">
    <property type="entry name" value="DNase_TatD"/>
    <property type="match status" value="1"/>
</dbReference>
<dbReference type="InterPro" id="IPR032466">
    <property type="entry name" value="Metal_Hydrolase"/>
</dbReference>
<evidence type="ECO:0000313" key="4">
    <source>
        <dbReference type="Proteomes" id="UP000671862"/>
    </source>
</evidence>
<dbReference type="PANTHER" id="PTHR46124:SF2">
    <property type="entry name" value="D-AMINOACYL-TRNA DEACYLASE"/>
    <property type="match status" value="1"/>
</dbReference>
<proteinExistence type="predicted"/>
<reference evidence="3 4" key="1">
    <citation type="submission" date="2021-03" db="EMBL/GenBank/DDBJ databases">
        <title>Thermosipho ferrireducens sp.nov., an anaerobic thermophilic iron-reducing bacterium isolated from a deep-sea hydrothermal sulfide deposits.</title>
        <authorList>
            <person name="Zeng X."/>
            <person name="Chen Y."/>
            <person name="Shao Z."/>
        </authorList>
    </citation>
    <scope>NUCLEOTIDE SEQUENCE [LARGE SCALE GENOMIC DNA]</scope>
    <source>
        <strain evidence="3 4">JL129W03</strain>
    </source>
</reference>
<dbReference type="Proteomes" id="UP000671862">
    <property type="component" value="Chromosome"/>
</dbReference>
<dbReference type="NCBIfam" id="TIGR00010">
    <property type="entry name" value="YchF/TatD family DNA exonuclease"/>
    <property type="match status" value="1"/>
</dbReference>